<dbReference type="RefSeq" id="WP_015321500.1">
    <property type="nucleotide sequence ID" value="NC_019974.1"/>
</dbReference>
<dbReference type="KEGG" id="nou:Natoc_2279"/>
<evidence type="ECO:0000313" key="1">
    <source>
        <dbReference type="EMBL" id="AGB38057.1"/>
    </source>
</evidence>
<organism evidence="1 2">
    <name type="scientific">Natronococcus occultus SP4</name>
    <dbReference type="NCBI Taxonomy" id="694430"/>
    <lineage>
        <taxon>Archaea</taxon>
        <taxon>Methanobacteriati</taxon>
        <taxon>Methanobacteriota</taxon>
        <taxon>Stenosarchaea group</taxon>
        <taxon>Halobacteria</taxon>
        <taxon>Halobacteriales</taxon>
        <taxon>Natrialbaceae</taxon>
        <taxon>Natronococcus</taxon>
    </lineage>
</organism>
<dbReference type="EMBL" id="CP003929">
    <property type="protein sequence ID" value="AGB38057.1"/>
    <property type="molecule type" value="Genomic_DNA"/>
</dbReference>
<evidence type="ECO:0000313" key="2">
    <source>
        <dbReference type="Proteomes" id="UP000010878"/>
    </source>
</evidence>
<keyword evidence="2" id="KW-1185">Reference proteome</keyword>
<gene>
    <name evidence="1" type="ORF">Natoc_2279</name>
</gene>
<protein>
    <recommendedName>
        <fullName evidence="3">C2H2-type domain-containing protein</fullName>
    </recommendedName>
</protein>
<evidence type="ECO:0008006" key="3">
    <source>
        <dbReference type="Google" id="ProtNLM"/>
    </source>
</evidence>
<dbReference type="AlphaFoldDB" id="L0JYC6"/>
<reference evidence="1 2" key="1">
    <citation type="submission" date="2012-11" db="EMBL/GenBank/DDBJ databases">
        <title>FINISHED of Natronococcus occultus SP4, DSM 3396.</title>
        <authorList>
            <consortium name="DOE Joint Genome Institute"/>
            <person name="Eisen J."/>
            <person name="Huntemann M."/>
            <person name="Wei C.-L."/>
            <person name="Han J."/>
            <person name="Detter J.C."/>
            <person name="Han C."/>
            <person name="Tapia R."/>
            <person name="Chen A."/>
            <person name="Kyrpides N."/>
            <person name="Mavromatis K."/>
            <person name="Markowitz V."/>
            <person name="Szeto E."/>
            <person name="Ivanova N."/>
            <person name="Mikhailova N."/>
            <person name="Ovchinnikova G."/>
            <person name="Pagani I."/>
            <person name="Pati A."/>
            <person name="Goodwin L."/>
            <person name="Nordberg H.P."/>
            <person name="Cantor M.N."/>
            <person name="Hua S.X."/>
            <person name="Woyke T."/>
            <person name="Eisen J."/>
            <person name="Klenk H.-P."/>
            <person name="Klenk H.-P."/>
        </authorList>
    </citation>
    <scope>NUCLEOTIDE SEQUENCE [LARGE SCALE GENOMIC DNA]</scope>
    <source>
        <strain evidence="1 2">SP4</strain>
    </source>
</reference>
<accession>L0JYC6</accession>
<dbReference type="GeneID" id="43302166"/>
<dbReference type="STRING" id="694430.Natoc_2279"/>
<name>L0JYC6_9EURY</name>
<sequence>MKTNDITTTEDTHEVTCQFCGRTITAETIRDTVDAYRSHVYTHHT</sequence>
<proteinExistence type="predicted"/>
<dbReference type="Proteomes" id="UP000010878">
    <property type="component" value="Chromosome"/>
</dbReference>
<dbReference type="HOGENOM" id="CLU_3194600_0_0_2"/>